<evidence type="ECO:0000313" key="3">
    <source>
        <dbReference type="EMBL" id="MBP2194261.1"/>
    </source>
</evidence>
<dbReference type="Gene3D" id="3.40.710.10">
    <property type="entry name" value="DD-peptidase/beta-lactamase superfamily"/>
    <property type="match status" value="1"/>
</dbReference>
<protein>
    <submittedName>
        <fullName evidence="3">CubicO group peptidase (Beta-lactamase class C family)</fullName>
    </submittedName>
</protein>
<dbReference type="InterPro" id="IPR001466">
    <property type="entry name" value="Beta-lactam-related"/>
</dbReference>
<dbReference type="Pfam" id="PF00144">
    <property type="entry name" value="Beta-lactamase"/>
    <property type="match status" value="1"/>
</dbReference>
<dbReference type="SUPFAM" id="SSF56601">
    <property type="entry name" value="beta-lactamase/transpeptidase-like"/>
    <property type="match status" value="1"/>
</dbReference>
<reference evidence="3 4" key="1">
    <citation type="submission" date="2021-03" db="EMBL/GenBank/DDBJ databases">
        <title>Sequencing the genomes of 1000 actinobacteria strains.</title>
        <authorList>
            <person name="Klenk H.-P."/>
        </authorList>
    </citation>
    <scope>NUCLEOTIDE SEQUENCE [LARGE SCALE GENOMIC DNA]</scope>
    <source>
        <strain evidence="3 4">DSM 45516</strain>
    </source>
</reference>
<dbReference type="InterPro" id="IPR012338">
    <property type="entry name" value="Beta-lactam/transpept-like"/>
</dbReference>
<organism evidence="3 4">
    <name type="scientific">Nocardia goodfellowii</name>
    <dbReference type="NCBI Taxonomy" id="882446"/>
    <lineage>
        <taxon>Bacteria</taxon>
        <taxon>Bacillati</taxon>
        <taxon>Actinomycetota</taxon>
        <taxon>Actinomycetes</taxon>
        <taxon>Mycobacteriales</taxon>
        <taxon>Nocardiaceae</taxon>
        <taxon>Nocardia</taxon>
    </lineage>
</organism>
<name>A0ABS4QUH7_9NOCA</name>
<dbReference type="PANTHER" id="PTHR43283:SF3">
    <property type="entry name" value="BETA-LACTAMASE FAMILY PROTEIN (AFU_ORTHOLOGUE AFUA_5G07500)"/>
    <property type="match status" value="1"/>
</dbReference>
<accession>A0ABS4QUH7</accession>
<keyword evidence="4" id="KW-1185">Reference proteome</keyword>
<feature type="domain" description="Beta-lactamase-related" evidence="2">
    <location>
        <begin position="28"/>
        <end position="248"/>
    </location>
</feature>
<dbReference type="PANTHER" id="PTHR43283">
    <property type="entry name" value="BETA-LACTAMASE-RELATED"/>
    <property type="match status" value="1"/>
</dbReference>
<feature type="region of interest" description="Disordered" evidence="1">
    <location>
        <begin position="257"/>
        <end position="318"/>
    </location>
</feature>
<comment type="caution">
    <text evidence="3">The sequence shown here is derived from an EMBL/GenBank/DDBJ whole genome shotgun (WGS) entry which is preliminary data.</text>
</comment>
<feature type="compositionally biased region" description="Basic and acidic residues" evidence="1">
    <location>
        <begin position="309"/>
        <end position="318"/>
    </location>
</feature>
<proteinExistence type="predicted"/>
<evidence type="ECO:0000313" key="4">
    <source>
        <dbReference type="Proteomes" id="UP001519325"/>
    </source>
</evidence>
<dbReference type="Proteomes" id="UP001519325">
    <property type="component" value="Unassembled WGS sequence"/>
</dbReference>
<sequence>MGTTVSASNNDIRATEGDRFSVAHWQERLDTLRAARNVPGAALAVLVDGHIHELASGLLHRGTGVEVTTDSVFLCGSIAKVYTATLIMQLVDEGKLDLDAPVIDVLPEFAVPDAAATEIITTRQLLSHTAGLTNDFNYDSGRGDDCLAEFVKAAREVPQDCPTGTTFSYGGIGYVVMGRMIEVLTGLTWDQAVVERLARPLGLERTVTLPEQALKFRTAMSHLGAPGLDPDPAPEWDLMPRSVAPAARIIQRGRYGPFRADAPVRRPRPGRHPSAQRGSDGGDAAPRDRLSRQVDRQRGRAGPGVGAEQLERCSRLRP</sequence>
<dbReference type="InterPro" id="IPR050789">
    <property type="entry name" value="Diverse_Enzym_Activities"/>
</dbReference>
<evidence type="ECO:0000259" key="2">
    <source>
        <dbReference type="Pfam" id="PF00144"/>
    </source>
</evidence>
<dbReference type="EMBL" id="JAGGMR010000001">
    <property type="protein sequence ID" value="MBP2194261.1"/>
    <property type="molecule type" value="Genomic_DNA"/>
</dbReference>
<gene>
    <name evidence="3" type="ORF">BJ987_007162</name>
</gene>
<evidence type="ECO:0000256" key="1">
    <source>
        <dbReference type="SAM" id="MobiDB-lite"/>
    </source>
</evidence>
<feature type="compositionally biased region" description="Basic and acidic residues" evidence="1">
    <location>
        <begin position="285"/>
        <end position="298"/>
    </location>
</feature>